<evidence type="ECO:0000256" key="1">
    <source>
        <dbReference type="SAM" id="Phobius"/>
    </source>
</evidence>
<keyword evidence="1" id="KW-0472">Membrane</keyword>
<dbReference type="AlphaFoldDB" id="A0A512BDU6"/>
<feature type="transmembrane region" description="Helical" evidence="1">
    <location>
        <begin position="31"/>
        <end position="49"/>
    </location>
</feature>
<evidence type="ECO:0000313" key="3">
    <source>
        <dbReference type="Proteomes" id="UP000321513"/>
    </source>
</evidence>
<dbReference type="InterPro" id="IPR011250">
    <property type="entry name" value="OMP/PagP_B-barrel"/>
</dbReference>
<dbReference type="EMBL" id="BJYT01000009">
    <property type="protein sequence ID" value="GEO10104.1"/>
    <property type="molecule type" value="Genomic_DNA"/>
</dbReference>
<proteinExistence type="predicted"/>
<comment type="caution">
    <text evidence="2">The sequence shown here is derived from an EMBL/GenBank/DDBJ whole genome shotgun (WGS) entry which is preliminary data.</text>
</comment>
<accession>A0A512BDU6</accession>
<keyword evidence="3" id="KW-1185">Reference proteome</keyword>
<evidence type="ECO:0008006" key="4">
    <source>
        <dbReference type="Google" id="ProtNLM"/>
    </source>
</evidence>
<evidence type="ECO:0000313" key="2">
    <source>
        <dbReference type="EMBL" id="GEO10104.1"/>
    </source>
</evidence>
<organism evidence="2 3">
    <name type="scientific">Segetibacter aerophilus</name>
    <dbReference type="NCBI Taxonomy" id="670293"/>
    <lineage>
        <taxon>Bacteria</taxon>
        <taxon>Pseudomonadati</taxon>
        <taxon>Bacteroidota</taxon>
        <taxon>Chitinophagia</taxon>
        <taxon>Chitinophagales</taxon>
        <taxon>Chitinophagaceae</taxon>
        <taxon>Segetibacter</taxon>
    </lineage>
</organism>
<name>A0A512BDU6_9BACT</name>
<dbReference type="Proteomes" id="UP000321513">
    <property type="component" value="Unassembled WGS sequence"/>
</dbReference>
<dbReference type="SUPFAM" id="SSF56925">
    <property type="entry name" value="OMPA-like"/>
    <property type="match status" value="1"/>
</dbReference>
<protein>
    <recommendedName>
        <fullName evidence="4">Outer membrane protein beta-barrel domain-containing protein</fullName>
    </recommendedName>
</protein>
<sequence>MTRKVRPKKVGIEFLPISNIILNQLFMKKNLFMLALAMVAGVVVVKAQIQRGNVLVGGDVANFDVGLNEGSVFTVDITPKAAWFIKDNTAIGAYLNLGYQTAKGKGSDFLYGVGALVRQYSGGNAVPALRHTRLFVEANVGIDGINHSASSTNTTTNGLGLGIGPGLSYFITPNVGLEGLVMYRGILGFGTRATTSNLNLNVGFQIYLPGRALRNAATNTQ</sequence>
<keyword evidence="1" id="KW-0812">Transmembrane</keyword>
<reference evidence="2 3" key="1">
    <citation type="submission" date="2019-07" db="EMBL/GenBank/DDBJ databases">
        <title>Whole genome shotgun sequence of Segetibacter aerophilus NBRC 106135.</title>
        <authorList>
            <person name="Hosoyama A."/>
            <person name="Uohara A."/>
            <person name="Ohji S."/>
            <person name="Ichikawa N."/>
        </authorList>
    </citation>
    <scope>NUCLEOTIDE SEQUENCE [LARGE SCALE GENOMIC DNA]</scope>
    <source>
        <strain evidence="2 3">NBRC 106135</strain>
    </source>
</reference>
<keyword evidence="1" id="KW-1133">Transmembrane helix</keyword>
<gene>
    <name evidence="2" type="ORF">SAE01_26000</name>
</gene>